<name>A0A183K5B2_9TREM</name>
<proteinExistence type="predicted"/>
<dbReference type="EMBL" id="UZAK01033633">
    <property type="protein sequence ID" value="VDP38767.1"/>
    <property type="molecule type" value="Genomic_DNA"/>
</dbReference>
<reference evidence="4" key="1">
    <citation type="submission" date="2016-06" db="UniProtKB">
        <authorList>
            <consortium name="WormBaseParasite"/>
        </authorList>
    </citation>
    <scope>IDENTIFICATION</scope>
</reference>
<dbReference type="AlphaFoldDB" id="A0A183K5B2"/>
<gene>
    <name evidence="2" type="ORF">SCUD_LOCUS10185</name>
</gene>
<evidence type="ECO:0000313" key="3">
    <source>
        <dbReference type="Proteomes" id="UP000279833"/>
    </source>
</evidence>
<feature type="compositionally biased region" description="Polar residues" evidence="1">
    <location>
        <begin position="37"/>
        <end position="50"/>
    </location>
</feature>
<evidence type="ECO:0000313" key="2">
    <source>
        <dbReference type="EMBL" id="VDP38767.1"/>
    </source>
</evidence>
<evidence type="ECO:0000313" key="4">
    <source>
        <dbReference type="WBParaSite" id="SCUD_0001018501-mRNA-1"/>
    </source>
</evidence>
<feature type="compositionally biased region" description="Basic and acidic residues" evidence="1">
    <location>
        <begin position="51"/>
        <end position="69"/>
    </location>
</feature>
<protein>
    <submittedName>
        <fullName evidence="4">Ovule protein</fullName>
    </submittedName>
</protein>
<feature type="compositionally biased region" description="Basic and acidic residues" evidence="1">
    <location>
        <begin position="105"/>
        <end position="131"/>
    </location>
</feature>
<dbReference type="Proteomes" id="UP000279833">
    <property type="component" value="Unassembled WGS sequence"/>
</dbReference>
<sequence length="131" mass="15617">MEYSIKTILQYWAETRRTTIAIIKKIQVFIQLSTQNTSDQLTRDYQQQDSSGRRNQEEALEVDRTHIEESIQLYHKAIPQMKPSKSKEKRKIKEHNTPRNGVRHQKNEQQLDRKPRTECGLENDGRRSMLH</sequence>
<keyword evidence="3" id="KW-1185">Reference proteome</keyword>
<organism evidence="4">
    <name type="scientific">Schistosoma curassoni</name>
    <dbReference type="NCBI Taxonomy" id="6186"/>
    <lineage>
        <taxon>Eukaryota</taxon>
        <taxon>Metazoa</taxon>
        <taxon>Spiralia</taxon>
        <taxon>Lophotrochozoa</taxon>
        <taxon>Platyhelminthes</taxon>
        <taxon>Trematoda</taxon>
        <taxon>Digenea</taxon>
        <taxon>Strigeidida</taxon>
        <taxon>Schistosomatoidea</taxon>
        <taxon>Schistosomatidae</taxon>
        <taxon>Schistosoma</taxon>
    </lineage>
</organism>
<dbReference type="WBParaSite" id="SCUD_0001018501-mRNA-1">
    <property type="protein sequence ID" value="SCUD_0001018501-mRNA-1"/>
    <property type="gene ID" value="SCUD_0001018501"/>
</dbReference>
<evidence type="ECO:0000256" key="1">
    <source>
        <dbReference type="SAM" id="MobiDB-lite"/>
    </source>
</evidence>
<reference evidence="2 3" key="2">
    <citation type="submission" date="2018-11" db="EMBL/GenBank/DDBJ databases">
        <authorList>
            <consortium name="Pathogen Informatics"/>
        </authorList>
    </citation>
    <scope>NUCLEOTIDE SEQUENCE [LARGE SCALE GENOMIC DNA]</scope>
    <source>
        <strain evidence="2">Dakar</strain>
        <strain evidence="3">Dakar, Senegal</strain>
    </source>
</reference>
<feature type="region of interest" description="Disordered" evidence="1">
    <location>
        <begin position="37"/>
        <end position="131"/>
    </location>
</feature>
<accession>A0A183K5B2</accession>